<gene>
    <name evidence="1" type="ORF">SAMN05660282_00566</name>
</gene>
<proteinExistence type="predicted"/>
<evidence type="ECO:0000313" key="1">
    <source>
        <dbReference type="EMBL" id="SFG30434.1"/>
    </source>
</evidence>
<sequence length="275" mass="30662">MMSDLMKHAVSRGWTPRDLTHVLGPEIHLWLSHFAPLLLAYAPTPAIQAAWADMLQRSDAPEQAEEELARLGGPGNQALAHGLAALPRLPDELYDAGKLRESLNFGGIQRLHELISTADEPGFLLYYQHILREEDRVHELLVEEFEQVLPQVVCGRVYLDRDAAPDLKLVLSTIAYHSDCACISVADEMIVLVLGTHSDVHHVLSLFEALSDRLDADDIELVLADAAHFFYTLRAADFSRAAQGVDYLRARLFRACDLLCVFYPQLARSGLPPYA</sequence>
<keyword evidence="2" id="KW-1185">Reference proteome</keyword>
<evidence type="ECO:0000313" key="2">
    <source>
        <dbReference type="Proteomes" id="UP000199065"/>
    </source>
</evidence>
<reference evidence="1 2" key="1">
    <citation type="submission" date="2016-10" db="EMBL/GenBank/DDBJ databases">
        <authorList>
            <person name="de Groot N.N."/>
        </authorList>
    </citation>
    <scope>NUCLEOTIDE SEQUENCE [LARGE SCALE GENOMIC DNA]</scope>
    <source>
        <strain>J11</strain>
        <strain evidence="2">PG 39</strain>
    </source>
</reference>
<name>A0A1I2QQ24_9CORY</name>
<dbReference type="STRING" id="185761.SAMN05660282_00566"/>
<protein>
    <submittedName>
        <fullName evidence="1">Uncharacterized protein</fullName>
    </submittedName>
</protein>
<accession>A0A1I2QQ24</accession>
<dbReference type="EMBL" id="FOPJ01000002">
    <property type="protein sequence ID" value="SFG30434.1"/>
    <property type="molecule type" value="Genomic_DNA"/>
</dbReference>
<dbReference type="Proteomes" id="UP000199065">
    <property type="component" value="Unassembled WGS sequence"/>
</dbReference>
<dbReference type="AlphaFoldDB" id="A0A1I2QQ24"/>
<dbReference type="RefSeq" id="WP_092284179.1">
    <property type="nucleotide sequence ID" value="NZ_FOPJ01000002.1"/>
</dbReference>
<organism evidence="1 2">
    <name type="scientific">Corynebacterium spheniscorum</name>
    <dbReference type="NCBI Taxonomy" id="185761"/>
    <lineage>
        <taxon>Bacteria</taxon>
        <taxon>Bacillati</taxon>
        <taxon>Actinomycetota</taxon>
        <taxon>Actinomycetes</taxon>
        <taxon>Mycobacteriales</taxon>
        <taxon>Corynebacteriaceae</taxon>
        <taxon>Corynebacterium</taxon>
    </lineage>
</organism>
<dbReference type="OrthoDB" id="3508128at2"/>